<dbReference type="InterPro" id="IPR042099">
    <property type="entry name" value="ANL_N_sf"/>
</dbReference>
<name>A0A3E2GYL5_SCYLI</name>
<dbReference type="PROSITE" id="PS00455">
    <property type="entry name" value="AMP_BINDING"/>
    <property type="match status" value="1"/>
</dbReference>
<dbReference type="SUPFAM" id="SSF51735">
    <property type="entry name" value="NAD(P)-binding Rossmann-fold domains"/>
    <property type="match status" value="1"/>
</dbReference>
<accession>A0A3E2GYL5</accession>
<dbReference type="Gene3D" id="1.10.1200.10">
    <property type="entry name" value="ACP-like"/>
    <property type="match status" value="1"/>
</dbReference>
<dbReference type="InterPro" id="IPR013120">
    <property type="entry name" value="FAR_NAD-bd"/>
</dbReference>
<dbReference type="InterPro" id="IPR009081">
    <property type="entry name" value="PP-bd_ACP"/>
</dbReference>
<keyword evidence="5" id="KW-1185">Reference proteome</keyword>
<dbReference type="Pfam" id="PF00501">
    <property type="entry name" value="AMP-binding"/>
    <property type="match status" value="1"/>
</dbReference>
<dbReference type="InterPro" id="IPR020845">
    <property type="entry name" value="AMP-binding_CS"/>
</dbReference>
<evidence type="ECO:0000256" key="1">
    <source>
        <dbReference type="ARBA" id="ARBA00022450"/>
    </source>
</evidence>
<dbReference type="OMA" id="VRICTET"/>
<dbReference type="SUPFAM" id="SSF47336">
    <property type="entry name" value="ACP-like"/>
    <property type="match status" value="1"/>
</dbReference>
<dbReference type="InterPro" id="IPR000873">
    <property type="entry name" value="AMP-dep_synth/lig_dom"/>
</dbReference>
<evidence type="ECO:0000313" key="4">
    <source>
        <dbReference type="EMBL" id="RFU26072.1"/>
    </source>
</evidence>
<evidence type="ECO:0000259" key="3">
    <source>
        <dbReference type="PROSITE" id="PS50075"/>
    </source>
</evidence>
<dbReference type="InterPro" id="IPR036291">
    <property type="entry name" value="NAD(P)-bd_dom_sf"/>
</dbReference>
<dbReference type="STRING" id="5539.A0A3E2GYL5"/>
<dbReference type="Proteomes" id="UP000258309">
    <property type="component" value="Unassembled WGS sequence"/>
</dbReference>
<dbReference type="AlphaFoldDB" id="A0A3E2GYL5"/>
<gene>
    <name evidence="4" type="ORF">B7463_g10277</name>
</gene>
<dbReference type="Gene3D" id="3.40.50.720">
    <property type="entry name" value="NAD(P)-binding Rossmann-like Domain"/>
    <property type="match status" value="1"/>
</dbReference>
<dbReference type="Pfam" id="PF00550">
    <property type="entry name" value="PP-binding"/>
    <property type="match status" value="1"/>
</dbReference>
<dbReference type="Gene3D" id="3.40.50.12780">
    <property type="entry name" value="N-terminal domain of ligase-like"/>
    <property type="match status" value="1"/>
</dbReference>
<dbReference type="InterPro" id="IPR051414">
    <property type="entry name" value="Adenylate-forming_Reductase"/>
</dbReference>
<keyword evidence="2" id="KW-0597">Phosphoprotein</keyword>
<feature type="non-terminal residue" evidence="4">
    <location>
        <position position="1"/>
    </location>
</feature>
<dbReference type="PROSITE" id="PS50075">
    <property type="entry name" value="CARRIER"/>
    <property type="match status" value="1"/>
</dbReference>
<keyword evidence="1" id="KW-0596">Phosphopantetheine</keyword>
<dbReference type="InterPro" id="IPR036736">
    <property type="entry name" value="ACP-like_sf"/>
</dbReference>
<evidence type="ECO:0000313" key="5">
    <source>
        <dbReference type="Proteomes" id="UP000258309"/>
    </source>
</evidence>
<dbReference type="OrthoDB" id="429813at2759"/>
<organism evidence="4 5">
    <name type="scientific">Scytalidium lignicola</name>
    <name type="common">Hyphomycete</name>
    <dbReference type="NCBI Taxonomy" id="5539"/>
    <lineage>
        <taxon>Eukaryota</taxon>
        <taxon>Fungi</taxon>
        <taxon>Dikarya</taxon>
        <taxon>Ascomycota</taxon>
        <taxon>Pezizomycotina</taxon>
        <taxon>Leotiomycetes</taxon>
        <taxon>Leotiomycetes incertae sedis</taxon>
        <taxon>Scytalidium</taxon>
    </lineage>
</organism>
<protein>
    <recommendedName>
        <fullName evidence="3">Carrier domain-containing protein</fullName>
    </recommendedName>
</protein>
<evidence type="ECO:0000256" key="2">
    <source>
        <dbReference type="ARBA" id="ARBA00022553"/>
    </source>
</evidence>
<feature type="domain" description="Carrier" evidence="3">
    <location>
        <begin position="536"/>
        <end position="617"/>
    </location>
</feature>
<dbReference type="PANTHER" id="PTHR43439">
    <property type="entry name" value="PHENYLACETATE-COENZYME A LIGASE"/>
    <property type="match status" value="1"/>
</dbReference>
<sequence length="1030" mass="114836">MKASRYSDEQAGRVLIPYAIDDLSRDEPDRILYEFPRETSVANGFRSVSAGVFANAINRASWFLEKSLGKGIDFETLGYVGPGDLRYIILTVAAIKAGYKMLFTSPRNSLEGELAVIEAAGCKTWLVPSKGSNIHRVLAVHPLKTIDLPDLDHFLDPEPVPHYPYNKTWDVGRNEPCWVLHTSGSTGHPKPIVRNLASVSCFGANLLCQPVDGRPLIMQPFLETRVYITFPLFHAAGLNNSLLWPLFYNCTMVIGPELPVTIDVMKDVIKYAKPDGIFAAPSLLEDISLDEEFLNILEGIKAIAFAGGPLSQQAGDIICKRTILVLSMGTTESGWHISAELDREDWNNIRFHPNTGFELQEVSQGLYELVAIRRPELERWQMIFETFPDAQEYHFKDLFAKHPTKKGLWHYQGRIDNIIVLSNGEKFNPTTMETQISGHPVVDSLIVAGQGRFQISLLVEPLWPSIEEANQDAPSHAKLFKSHIIIATPEKPFLKASKGTVRKVPTLQLYGEEFDRLYARADSDQDLENVEPLDITNEDTLRNDIRRVVKSITELEGLGDDEDLFAAGVDSLQVLTLQRHLRRALSSNGDAKDQIKISLIYQNATINLLAHAIWILVTGLPNGISTEASHAQTMQALINKYTSCLPERSSQGTKSVVILTGSTGSLGSYLLDTLIKSTLISEIWCLNRSDNSEERQTASSSHRGLITDWKSNNVRFRKADLPKENLGLAREDYDYLLKHVTNIIHTQWQVDFNLSLPSFSKHIHGIRNLVDFAVASSRDAAIFFTSSVGIAYNWKSSATIPEKSIEDLSVARTGYGESKLVAETVLLEAAKRSAVNVTIARVGQIAGPVKNNASKGMWNRKEWLPSIIDASSHLSLVPKTLGKNNSIDWIPVDILSEIIIQLAIGSKSSREGRIFHTVNPTKVTWDTLLPVVLKRLRDTNKGKEIKVIPWAEWLEGLSNHASEIQGKEAAGLSAIKLIDFFHSLNPVGEEEPELRAVFETSLTAANSDIFRELTPVNNDWMGIWLKQWGY</sequence>
<reference evidence="4 5" key="1">
    <citation type="submission" date="2018-05" db="EMBL/GenBank/DDBJ databases">
        <title>Draft genome sequence of Scytalidium lignicola DSM 105466, a ubiquitous saprotrophic fungus.</title>
        <authorList>
            <person name="Buettner E."/>
            <person name="Gebauer A.M."/>
            <person name="Hofrichter M."/>
            <person name="Liers C."/>
            <person name="Kellner H."/>
        </authorList>
    </citation>
    <scope>NUCLEOTIDE SEQUENCE [LARGE SCALE GENOMIC DNA]</scope>
    <source>
        <strain evidence="4 5">DSM 105466</strain>
    </source>
</reference>
<dbReference type="Pfam" id="PF07993">
    <property type="entry name" value="NAD_binding_4"/>
    <property type="match status" value="1"/>
</dbReference>
<dbReference type="EMBL" id="NCSJ02000287">
    <property type="protein sequence ID" value="RFU26072.1"/>
    <property type="molecule type" value="Genomic_DNA"/>
</dbReference>
<dbReference type="SUPFAM" id="SSF56801">
    <property type="entry name" value="Acetyl-CoA synthetase-like"/>
    <property type="match status" value="1"/>
</dbReference>
<proteinExistence type="predicted"/>
<dbReference type="Pfam" id="PF23562">
    <property type="entry name" value="AMP-binding_C_3"/>
    <property type="match status" value="1"/>
</dbReference>
<comment type="caution">
    <text evidence="4">The sequence shown here is derived from an EMBL/GenBank/DDBJ whole genome shotgun (WGS) entry which is preliminary data.</text>
</comment>
<feature type="non-terminal residue" evidence="4">
    <location>
        <position position="1030"/>
    </location>
</feature>
<dbReference type="PANTHER" id="PTHR43439:SF2">
    <property type="entry name" value="ENZYME, PUTATIVE (JCVI)-RELATED"/>
    <property type="match status" value="1"/>
</dbReference>